<dbReference type="InterPro" id="IPR005036">
    <property type="entry name" value="CBM21_dom"/>
</dbReference>
<feature type="region of interest" description="Disordered" evidence="1">
    <location>
        <begin position="965"/>
        <end position="988"/>
    </location>
</feature>
<feature type="compositionally biased region" description="Polar residues" evidence="1">
    <location>
        <begin position="521"/>
        <end position="562"/>
    </location>
</feature>
<evidence type="ECO:0000313" key="4">
    <source>
        <dbReference type="Ensembl" id="ENSXMAP00000037301.1"/>
    </source>
</evidence>
<name>A0A3B5R4Z2_XIPMA</name>
<reference evidence="5" key="2">
    <citation type="journal article" date="2013" name="Nat. Genet.">
        <title>The genome of the platyfish, Xiphophorus maculatus, provides insights into evolutionary adaptation and several complex traits.</title>
        <authorList>
            <person name="Schartl M."/>
            <person name="Walter R.B."/>
            <person name="Shen Y."/>
            <person name="Garcia T."/>
            <person name="Catchen J."/>
            <person name="Amores A."/>
            <person name="Braasch I."/>
            <person name="Chalopin D."/>
            <person name="Volff J.N."/>
            <person name="Lesch K.P."/>
            <person name="Bisazza A."/>
            <person name="Minx P."/>
            <person name="Hillier L."/>
            <person name="Wilson R.K."/>
            <person name="Fuerstenberg S."/>
            <person name="Boore J."/>
            <person name="Searle S."/>
            <person name="Postlethwait J.H."/>
            <person name="Warren W.C."/>
        </authorList>
    </citation>
    <scope>NUCLEOTIDE SEQUENCE [LARGE SCALE GENOMIC DNA]</scope>
    <source>
        <strain evidence="5">JP 163 A</strain>
    </source>
</reference>
<organism evidence="4 5">
    <name type="scientific">Xiphophorus maculatus</name>
    <name type="common">Southern platyfish</name>
    <name type="synonym">Platypoecilus maculatus</name>
    <dbReference type="NCBI Taxonomy" id="8083"/>
    <lineage>
        <taxon>Eukaryota</taxon>
        <taxon>Metazoa</taxon>
        <taxon>Chordata</taxon>
        <taxon>Craniata</taxon>
        <taxon>Vertebrata</taxon>
        <taxon>Euteleostomi</taxon>
        <taxon>Actinopterygii</taxon>
        <taxon>Neopterygii</taxon>
        <taxon>Teleostei</taxon>
        <taxon>Neoteleostei</taxon>
        <taxon>Acanthomorphata</taxon>
        <taxon>Ovalentaria</taxon>
        <taxon>Atherinomorphae</taxon>
        <taxon>Cyprinodontiformes</taxon>
        <taxon>Poeciliidae</taxon>
        <taxon>Poeciliinae</taxon>
        <taxon>Xiphophorus</taxon>
    </lineage>
</organism>
<feature type="region of interest" description="Disordered" evidence="1">
    <location>
        <begin position="285"/>
        <end position="396"/>
    </location>
</feature>
<feature type="domain" description="CBM21" evidence="3">
    <location>
        <begin position="142"/>
        <end position="252"/>
    </location>
</feature>
<feature type="region of interest" description="Disordered" evidence="1">
    <location>
        <begin position="521"/>
        <end position="584"/>
    </location>
</feature>
<dbReference type="PROSITE" id="PS51159">
    <property type="entry name" value="CBM21"/>
    <property type="match status" value="1"/>
</dbReference>
<feature type="compositionally biased region" description="Basic and acidic residues" evidence="1">
    <location>
        <begin position="369"/>
        <end position="386"/>
    </location>
</feature>
<keyword evidence="2" id="KW-1133">Transmembrane helix</keyword>
<feature type="region of interest" description="Disordered" evidence="1">
    <location>
        <begin position="1001"/>
        <end position="1057"/>
    </location>
</feature>
<dbReference type="Gene3D" id="2.60.40.2440">
    <property type="entry name" value="Carbohydrate binding type-21 domain"/>
    <property type="match status" value="1"/>
</dbReference>
<dbReference type="Proteomes" id="UP000002852">
    <property type="component" value="Unassembled WGS sequence"/>
</dbReference>
<feature type="compositionally biased region" description="Acidic residues" evidence="1">
    <location>
        <begin position="1043"/>
        <end position="1057"/>
    </location>
</feature>
<keyword evidence="2" id="KW-0812">Transmembrane</keyword>
<keyword evidence="2" id="KW-0472">Membrane</keyword>
<protein>
    <submittedName>
        <fullName evidence="4">Uncharacterized LOC106699937</fullName>
    </submittedName>
</protein>
<feature type="compositionally biased region" description="Polar residues" evidence="1">
    <location>
        <begin position="285"/>
        <end position="304"/>
    </location>
</feature>
<keyword evidence="5" id="KW-1185">Reference proteome</keyword>
<dbReference type="InParanoid" id="A0A3B5R4Z2"/>
<reference evidence="5" key="1">
    <citation type="submission" date="2012-01" db="EMBL/GenBank/DDBJ databases">
        <authorList>
            <person name="Walter R."/>
            <person name="Schartl M."/>
            <person name="Warren W."/>
        </authorList>
    </citation>
    <scope>NUCLEOTIDE SEQUENCE [LARGE SCALE GENOMIC DNA]</scope>
    <source>
        <strain evidence="5">JP 163 A</strain>
    </source>
</reference>
<dbReference type="CDD" id="cd22255">
    <property type="entry name" value="PBD_PPP1R3A"/>
    <property type="match status" value="1"/>
</dbReference>
<dbReference type="PANTHER" id="PTHR12307:SF2">
    <property type="entry name" value="PROTEIN PHOSPHATASE 1 REGULATORY SUBUNIT 3A"/>
    <property type="match status" value="1"/>
</dbReference>
<dbReference type="STRING" id="8083.ENSXMAP00000037301"/>
<evidence type="ECO:0000313" key="5">
    <source>
        <dbReference type="Proteomes" id="UP000002852"/>
    </source>
</evidence>
<sequence>MSNVSWQKEQRHSLWGFMEFAGQLRPSEACNYLAVPGLSGLDPDEDEGDLVVGFRPKSSPIPSRRSSFSDEDSDPEPPYCSSRRVSFADAKGLSLVQVKEFDTWDVPKLPGSDSLVVEGKDSVEYHLSPLTFSLPLPSEEVLAKVLSQKVELETIGLLPGTTILKGVIRVLNISYNKSVYIRTSLDRWATHFDLLAEYVPGSSDGVMDSFSFKLTLGPPFGDQGVRVDFCLRYETPVGTFWANNNNRNYVLSCQRGMKGGAEKAQRENANKKSCLKSVSQSVSTVENISSNPASTQENMSTDESVQGLEVGTLETKKTSEGQSTTSTREGQKLLMENKQNSSRRRQRQAARMARLRDCYTQRDGGANDPSKDKAPPETEQVTREETPGDNVVGLQPFNEGQVKSECPKFVFEALEEAHDRTSTKQVKSDLAVLARGESVPDVSNNPLDSDGEPAPEEQQNIGKFVTTNQDGDVSLPCTSNSVTARSETLISQSDSFTFGTVVAAPYCQAFQRVSAENPVNTEDFSLPSEPTQTCGIVPVSTRSNMGKVQGDLTSTQGPSDESLSVKLVSPTSEEKKTSNKSPKHLDIVENPTEMEKKSNQSLGQQCPVEDNVLFESVNSQTEAQEEILAYEAPQCQSTETMFSLSSAKVEETLAKDESKEDLKDFWIMLEHIDEEVDLLVNGVQEKICESAEVSKESESRKTALVKDKLLQIFDELNTNLTDSKVCLNSLVYLCEPERTNLTSLAASSETQEDAKETKAEGNDSNIGEIKEMYDVTQSIINDVRSNNECHADMFKRHNHQNVVEETGRCEMDSSFLKQDEDFLFIDIVEEKNWEKMVEEEENCVLSNEEERELLHLTTETNETEEKVEETTEVKVHIAVVLESQACLGKEFKQVKAIKTGGTESTEVDKIEGQEVAEQQNETERQWMSMERARLREEEEKMETDMKQDIIIPAREAEELVVTDADSDMTKQNNEDEPGSFKVGSDITQNKVEDDLSTLVSRATKNCPNERQYASIQTDTLRKKDDQSNTDTKHLTSKGGMCDSLEEPDSASAESDSDEELRLYVHCLRAPQVHTDKIREAGFTARKRPSISRGKVLSTSMPSISEALDEEQQHSSPLETYEVVKTAAEPRANTQESIHQTEWRWKDLFSCDKVSKTLLYASLMVGFTVVAYHYDFLACFLLYLISVIWLCCQREREPIKNK</sequence>
<dbReference type="InterPro" id="IPR050782">
    <property type="entry name" value="PP1_regulatory_subunit_3"/>
</dbReference>
<dbReference type="PANTHER" id="PTHR12307">
    <property type="entry name" value="PROTEIN PHOSPHATASE 1 REGULATORY SUBUNIT"/>
    <property type="match status" value="1"/>
</dbReference>
<proteinExistence type="predicted"/>
<dbReference type="Pfam" id="PF03370">
    <property type="entry name" value="CBM_21"/>
    <property type="match status" value="1"/>
</dbReference>
<feature type="region of interest" description="Disordered" evidence="1">
    <location>
        <begin position="46"/>
        <end position="81"/>
    </location>
</feature>
<dbReference type="AlphaFoldDB" id="A0A3B5R4Z2"/>
<dbReference type="OMA" id="EGSKMTH"/>
<feature type="compositionally biased region" description="Polar residues" evidence="1">
    <location>
        <begin position="1001"/>
        <end position="1018"/>
    </location>
</feature>
<reference evidence="4" key="4">
    <citation type="submission" date="2025-09" db="UniProtKB">
        <authorList>
            <consortium name="Ensembl"/>
        </authorList>
    </citation>
    <scope>IDENTIFICATION</scope>
    <source>
        <strain evidence="4">JP 163 A</strain>
    </source>
</reference>
<dbReference type="GO" id="GO:2001069">
    <property type="term" value="F:glycogen binding"/>
    <property type="evidence" value="ECO:0007669"/>
    <property type="project" value="TreeGrafter"/>
</dbReference>
<accession>A0A3B5R4Z2</accession>
<dbReference type="Ensembl" id="ENSXMAT00000031162.1">
    <property type="protein sequence ID" value="ENSXMAP00000037301.1"/>
    <property type="gene ID" value="ENSXMAG00000026899.1"/>
</dbReference>
<dbReference type="GeneTree" id="ENSGT00940000157682"/>
<feature type="transmembrane region" description="Helical" evidence="2">
    <location>
        <begin position="1158"/>
        <end position="1191"/>
    </location>
</feature>
<feature type="compositionally biased region" description="Basic and acidic residues" evidence="1">
    <location>
        <begin position="572"/>
        <end position="584"/>
    </location>
</feature>
<feature type="region of interest" description="Disordered" evidence="1">
    <location>
        <begin position="435"/>
        <end position="457"/>
    </location>
</feature>
<dbReference type="GO" id="GO:0005979">
    <property type="term" value="P:regulation of glycogen biosynthetic process"/>
    <property type="evidence" value="ECO:0007669"/>
    <property type="project" value="TreeGrafter"/>
</dbReference>
<feature type="compositionally biased region" description="Low complexity" evidence="1">
    <location>
        <begin position="55"/>
        <end position="66"/>
    </location>
</feature>
<dbReference type="GO" id="GO:0008157">
    <property type="term" value="F:protein phosphatase 1 binding"/>
    <property type="evidence" value="ECO:0007669"/>
    <property type="project" value="TreeGrafter"/>
</dbReference>
<evidence type="ECO:0000256" key="1">
    <source>
        <dbReference type="SAM" id="MobiDB-lite"/>
    </source>
</evidence>
<feature type="compositionally biased region" description="Basic and acidic residues" evidence="1">
    <location>
        <begin position="1019"/>
        <end position="1033"/>
    </location>
</feature>
<evidence type="ECO:0000259" key="3">
    <source>
        <dbReference type="PROSITE" id="PS51159"/>
    </source>
</evidence>
<dbReference type="GO" id="GO:0000164">
    <property type="term" value="C:protein phosphatase type 1 complex"/>
    <property type="evidence" value="ECO:0007669"/>
    <property type="project" value="TreeGrafter"/>
</dbReference>
<dbReference type="InterPro" id="IPR038175">
    <property type="entry name" value="CBM21_dom_sf"/>
</dbReference>
<evidence type="ECO:0000256" key="2">
    <source>
        <dbReference type="SAM" id="Phobius"/>
    </source>
</evidence>
<reference evidence="4" key="3">
    <citation type="submission" date="2025-08" db="UniProtKB">
        <authorList>
            <consortium name="Ensembl"/>
        </authorList>
    </citation>
    <scope>IDENTIFICATION</scope>
    <source>
        <strain evidence="4">JP 163 A</strain>
    </source>
</reference>